<protein>
    <submittedName>
        <fullName evidence="1">SIR2 family protein</fullName>
    </submittedName>
</protein>
<proteinExistence type="predicted"/>
<dbReference type="RefSeq" id="WP_168860855.1">
    <property type="nucleotide sequence ID" value="NZ_CP051204.2"/>
</dbReference>
<accession>A0ABX6LFT9</accession>
<evidence type="ECO:0000313" key="2">
    <source>
        <dbReference type="Proteomes" id="UP000503144"/>
    </source>
</evidence>
<dbReference type="InterPro" id="IPR027417">
    <property type="entry name" value="P-loop_NTPase"/>
</dbReference>
<keyword evidence="2" id="KW-1185">Reference proteome</keyword>
<gene>
    <name evidence="1" type="ORF">HF324_13280</name>
</gene>
<name>A0ABX6LFT9_9BACT</name>
<organism evidence="1 2">
    <name type="scientific">Chitinophaga oryzae</name>
    <dbReference type="NCBI Taxonomy" id="2725414"/>
    <lineage>
        <taxon>Bacteria</taxon>
        <taxon>Pseudomonadati</taxon>
        <taxon>Bacteroidota</taxon>
        <taxon>Chitinophagia</taxon>
        <taxon>Chitinophagales</taxon>
        <taxon>Chitinophagaceae</taxon>
        <taxon>Chitinophaga</taxon>
    </lineage>
</organism>
<dbReference type="Proteomes" id="UP000503144">
    <property type="component" value="Chromosome"/>
</dbReference>
<sequence length="1047" mass="123547">MEHILDIANQQDQLFALFKKLQESNTILLLGAGASVTEKKYLSNEVIQYYQAEIGKDLNEPDVTKFVDLLSADDTFSRKHFDSFVSGLLKKLKVTEAHKILASIPWREIITTNYDLLVEQAYDEISGSSQKIYDLLTIRNAKQYNRRISNTEVKYIKLNGCMADMGLYPFAFSTEDFNKLKPFYKLVLNDLKNLSADIAFLSMGYSYKDKFGTDLLAKFDSYNYREKKWMYNVDPYPNEAALSYFTQNKVCIIKCTFQEFFLKYREWESHHQETLVKKRGLSITNSQDHYITLPAKLLLNIDGIVRQLNTHTKDMFVKDAEFYKGEEPTYNLITRDVDVIKRKQIDDCLEQIKSTINKNHATFLPLFFITGEFGIGKSTFALRLIYEFQKQESFDTIAFEILDFNKVKKDHLKELIELCKAKTYILYCDEVEIESHYKSLLELQRELSIEQFQDCSIFFVVPIRENILEKYKLSRTVPRAYQLKINGQLVTSEIDDLVTKLNNANLITFRDALEKRQLITKIENEYDSDSFIMLMELITSGRHEADLIQSYNELTKDTQKAFLYTALLHRHKLLMPANWLKQNISMSWDDFTEKVIKAEGKGLLIQVENKNSYGVNPSLFFRTKHPLIAEKLVERFLPNKDKQYEFYDRMLKTIEPGQTNSYLANDLLKSFVRNESYNDYQIDKLYDAAYTRLSDDPYFLLNFATNLQRRKNEADLKRALELLVYAESKLEWRNHRFIHRRGVISFELAKMCFEDGDMSYATFYINEAKELFEAKQLLDPFSSYSYVDYIKMLIWKLQVLDFDESDKMLILIQIEELLEIAYKTVTYGLDRIDKIKSIYSAHLEEVLSNSDYKEYLDSLYSDFHLKPYACILLYNYHLKKNQQEECERYLNELEYYQENFEVVKFLFKYYGNMLHIPNIRIKFLRLSSTNPGLEKENPLRFNYFNFIAETYNHHFHEGKGYLNNIQSKFFNLNPEFRLTWNDPDGAPLLFEAKIVRNHGEKYKAIKISSIQQTIKLVKGDYKNYNPGDFVRVKINFFLYGLMAEILD</sequence>
<dbReference type="SUPFAM" id="SSF52540">
    <property type="entry name" value="P-loop containing nucleoside triphosphate hydrolases"/>
    <property type="match status" value="1"/>
</dbReference>
<evidence type="ECO:0000313" key="1">
    <source>
        <dbReference type="EMBL" id="QJB38785.1"/>
    </source>
</evidence>
<dbReference type="EMBL" id="CP051204">
    <property type="protein sequence ID" value="QJB38785.1"/>
    <property type="molecule type" value="Genomic_DNA"/>
</dbReference>
<dbReference type="Pfam" id="PF13289">
    <property type="entry name" value="SIR2_2"/>
    <property type="match status" value="1"/>
</dbReference>
<reference evidence="1" key="1">
    <citation type="submission" date="2020-09" db="EMBL/GenBank/DDBJ databases">
        <authorList>
            <person name="Kittiwongwattana C."/>
        </authorList>
    </citation>
    <scope>NUCLEOTIDE SEQUENCE</scope>
    <source>
        <strain evidence="1">1303</strain>
    </source>
</reference>